<proteinExistence type="predicted"/>
<reference evidence="1 2" key="1">
    <citation type="journal article" date="2018" name="Evol. Lett.">
        <title>Horizontal gene cluster transfer increased hallucinogenic mushroom diversity.</title>
        <authorList>
            <person name="Reynolds H.T."/>
            <person name="Vijayakumar V."/>
            <person name="Gluck-Thaler E."/>
            <person name="Korotkin H.B."/>
            <person name="Matheny P.B."/>
            <person name="Slot J.C."/>
        </authorList>
    </citation>
    <scope>NUCLEOTIDE SEQUENCE [LARGE SCALE GENOMIC DNA]</scope>
    <source>
        <strain evidence="1 2">SRW20</strain>
    </source>
</reference>
<name>A0A409X4E9_9AGAR</name>
<keyword evidence="2" id="KW-1185">Reference proteome</keyword>
<evidence type="ECO:0000313" key="2">
    <source>
        <dbReference type="Proteomes" id="UP000284706"/>
    </source>
</evidence>
<evidence type="ECO:0000313" key="1">
    <source>
        <dbReference type="EMBL" id="PPQ85610.1"/>
    </source>
</evidence>
<dbReference type="AlphaFoldDB" id="A0A409X4E9"/>
<organism evidence="1 2">
    <name type="scientific">Gymnopilus dilepis</name>
    <dbReference type="NCBI Taxonomy" id="231916"/>
    <lineage>
        <taxon>Eukaryota</taxon>
        <taxon>Fungi</taxon>
        <taxon>Dikarya</taxon>
        <taxon>Basidiomycota</taxon>
        <taxon>Agaricomycotina</taxon>
        <taxon>Agaricomycetes</taxon>
        <taxon>Agaricomycetidae</taxon>
        <taxon>Agaricales</taxon>
        <taxon>Agaricineae</taxon>
        <taxon>Hymenogastraceae</taxon>
        <taxon>Gymnopilus</taxon>
    </lineage>
</organism>
<sequence length="86" mass="10297">MENYVVTHSRDADTKDILRERALKRKITCKRYYERHKERLRAEARERAAKAKLRRLECETPDEAEARKTRHKLAAARHRAALKNKL</sequence>
<protein>
    <submittedName>
        <fullName evidence="1">Uncharacterized protein</fullName>
    </submittedName>
</protein>
<accession>A0A409X4E9</accession>
<dbReference type="EMBL" id="NHYE01004260">
    <property type="protein sequence ID" value="PPQ85610.1"/>
    <property type="molecule type" value="Genomic_DNA"/>
</dbReference>
<dbReference type="Proteomes" id="UP000284706">
    <property type="component" value="Unassembled WGS sequence"/>
</dbReference>
<comment type="caution">
    <text evidence="1">The sequence shown here is derived from an EMBL/GenBank/DDBJ whole genome shotgun (WGS) entry which is preliminary data.</text>
</comment>
<dbReference type="InParanoid" id="A0A409X4E9"/>
<gene>
    <name evidence="1" type="ORF">CVT26_009083</name>
</gene>